<keyword evidence="1" id="KW-0813">Transport</keyword>
<dbReference type="RefSeq" id="WP_318279288.1">
    <property type="nucleotide sequence ID" value="NZ_BJUU01000021.1"/>
</dbReference>
<keyword evidence="4" id="KW-1278">Translocase</keyword>
<organism evidence="6 7">
    <name type="scientific">Agrococcus baldri</name>
    <dbReference type="NCBI Taxonomy" id="153730"/>
    <lineage>
        <taxon>Bacteria</taxon>
        <taxon>Bacillati</taxon>
        <taxon>Actinomycetota</taxon>
        <taxon>Actinomycetes</taxon>
        <taxon>Micrococcales</taxon>
        <taxon>Microbacteriaceae</taxon>
        <taxon>Agrococcus</taxon>
    </lineage>
</organism>
<dbReference type="SUPFAM" id="SSF52540">
    <property type="entry name" value="P-loop containing nucleoside triphosphate hydrolases"/>
    <property type="match status" value="1"/>
</dbReference>
<dbReference type="GO" id="GO:0005524">
    <property type="term" value="F:ATP binding"/>
    <property type="evidence" value="ECO:0007669"/>
    <property type="project" value="UniProtKB-KW"/>
</dbReference>
<dbReference type="PROSITE" id="PS50893">
    <property type="entry name" value="ABC_TRANSPORTER_2"/>
    <property type="match status" value="1"/>
</dbReference>
<evidence type="ECO:0000313" key="7">
    <source>
        <dbReference type="Proteomes" id="UP000321749"/>
    </source>
</evidence>
<dbReference type="Proteomes" id="UP000321749">
    <property type="component" value="Unassembled WGS sequence"/>
</dbReference>
<name>A0AA87USS9_9MICO</name>
<evidence type="ECO:0000259" key="5">
    <source>
        <dbReference type="PROSITE" id="PS50893"/>
    </source>
</evidence>
<gene>
    <name evidence="6" type="ORF">ABA31_25290</name>
</gene>
<reference evidence="6 7" key="1">
    <citation type="submission" date="2019-07" db="EMBL/GenBank/DDBJ databases">
        <title>Whole genome shotgun sequence of Agrococcus baldri NBRC 103055.</title>
        <authorList>
            <person name="Hosoyama A."/>
            <person name="Uohara A."/>
            <person name="Ohji S."/>
            <person name="Ichikawa N."/>
        </authorList>
    </citation>
    <scope>NUCLEOTIDE SEQUENCE [LARGE SCALE GENOMIC DNA]</scope>
    <source>
        <strain evidence="6 7">NBRC 103055</strain>
    </source>
</reference>
<comment type="caution">
    <text evidence="6">The sequence shown here is derived from an EMBL/GenBank/DDBJ whole genome shotgun (WGS) entry which is preliminary data.</text>
</comment>
<keyword evidence="2" id="KW-0547">Nucleotide-binding</keyword>
<evidence type="ECO:0000256" key="1">
    <source>
        <dbReference type="ARBA" id="ARBA00022448"/>
    </source>
</evidence>
<dbReference type="EMBL" id="BJUU01000021">
    <property type="protein sequence ID" value="GEK81178.1"/>
    <property type="molecule type" value="Genomic_DNA"/>
</dbReference>
<dbReference type="CDD" id="cd03214">
    <property type="entry name" value="ABC_Iron-Siderophores_B12_Hemin"/>
    <property type="match status" value="1"/>
</dbReference>
<dbReference type="PANTHER" id="PTHR42794:SF1">
    <property type="entry name" value="HEMIN IMPORT ATP-BINDING PROTEIN HMUV"/>
    <property type="match status" value="1"/>
</dbReference>
<evidence type="ECO:0000256" key="2">
    <source>
        <dbReference type="ARBA" id="ARBA00022741"/>
    </source>
</evidence>
<dbReference type="Pfam" id="PF00005">
    <property type="entry name" value="ABC_tran"/>
    <property type="match status" value="1"/>
</dbReference>
<dbReference type="AlphaFoldDB" id="A0AA87USS9"/>
<dbReference type="SMART" id="SM00382">
    <property type="entry name" value="AAA"/>
    <property type="match status" value="1"/>
</dbReference>
<dbReference type="InterPro" id="IPR003593">
    <property type="entry name" value="AAA+_ATPase"/>
</dbReference>
<evidence type="ECO:0000313" key="6">
    <source>
        <dbReference type="EMBL" id="GEK81178.1"/>
    </source>
</evidence>
<protein>
    <submittedName>
        <fullName evidence="6">Histidinol-phosphatase</fullName>
    </submittedName>
</protein>
<accession>A0AA87USS9</accession>
<evidence type="ECO:0000256" key="3">
    <source>
        <dbReference type="ARBA" id="ARBA00022840"/>
    </source>
</evidence>
<dbReference type="GO" id="GO:0016887">
    <property type="term" value="F:ATP hydrolysis activity"/>
    <property type="evidence" value="ECO:0007669"/>
    <property type="project" value="InterPro"/>
</dbReference>
<dbReference type="PANTHER" id="PTHR42794">
    <property type="entry name" value="HEMIN IMPORT ATP-BINDING PROTEIN HMUV"/>
    <property type="match status" value="1"/>
</dbReference>
<dbReference type="Gene3D" id="3.40.50.300">
    <property type="entry name" value="P-loop containing nucleotide triphosphate hydrolases"/>
    <property type="match status" value="1"/>
</dbReference>
<evidence type="ECO:0000256" key="4">
    <source>
        <dbReference type="ARBA" id="ARBA00022967"/>
    </source>
</evidence>
<proteinExistence type="predicted"/>
<sequence length="289" mass="30458">MTGLDVTGLEGRGLDERGLDVSGLEVRGLSVAVRGRTLVDDVSWSAPAGQITALVGPNGAGKSTMLRAIAGVVPERARRSGEVLLGGERLDALPGRERARRVALVEQLADAVPQLTAREAVRLGRTPHHRMLGFAIGDDALVEAALAEAGATALAERRLGELSGGELQRVHIARALAQQPLAGAPPAAASSALLLDEPTNHLDVAWQLDLLELVRRLAADRPVVLTVHDLALAATHADRVVLVDRGRVVAEGGRDAVLTPDRIRAVYGVDATIEAHPDGVAIRYRRMDA</sequence>
<keyword evidence="7" id="KW-1185">Reference proteome</keyword>
<keyword evidence="3" id="KW-0067">ATP-binding</keyword>
<dbReference type="InterPro" id="IPR027417">
    <property type="entry name" value="P-loop_NTPase"/>
</dbReference>
<feature type="domain" description="ABC transporter" evidence="5">
    <location>
        <begin position="24"/>
        <end position="270"/>
    </location>
</feature>
<dbReference type="InterPro" id="IPR003439">
    <property type="entry name" value="ABC_transporter-like_ATP-bd"/>
</dbReference>